<accession>A0A512C527</accession>
<evidence type="ECO:0000256" key="1">
    <source>
        <dbReference type="SAM" id="MobiDB-lite"/>
    </source>
</evidence>
<keyword evidence="3" id="KW-1185">Reference proteome</keyword>
<proteinExistence type="predicted"/>
<evidence type="ECO:0000313" key="2">
    <source>
        <dbReference type="EMBL" id="GEO19301.1"/>
    </source>
</evidence>
<feature type="region of interest" description="Disordered" evidence="1">
    <location>
        <begin position="65"/>
        <end position="96"/>
    </location>
</feature>
<feature type="compositionally biased region" description="Low complexity" evidence="1">
    <location>
        <begin position="65"/>
        <end position="81"/>
    </location>
</feature>
<organism evidence="2 3">
    <name type="scientific">Microvirga aerophila</name>
    <dbReference type="NCBI Taxonomy" id="670291"/>
    <lineage>
        <taxon>Bacteria</taxon>
        <taxon>Pseudomonadati</taxon>
        <taxon>Pseudomonadota</taxon>
        <taxon>Alphaproteobacteria</taxon>
        <taxon>Hyphomicrobiales</taxon>
        <taxon>Methylobacteriaceae</taxon>
        <taxon>Microvirga</taxon>
    </lineage>
</organism>
<reference evidence="2 3" key="1">
    <citation type="submission" date="2019-07" db="EMBL/GenBank/DDBJ databases">
        <title>Whole genome shotgun sequence of Microvirga aerophila NBRC 106136.</title>
        <authorList>
            <person name="Hosoyama A."/>
            <person name="Uohara A."/>
            <person name="Ohji S."/>
            <person name="Ichikawa N."/>
        </authorList>
    </citation>
    <scope>NUCLEOTIDE SEQUENCE [LARGE SCALE GENOMIC DNA]</scope>
    <source>
        <strain evidence="2 3">NBRC 106136</strain>
    </source>
</reference>
<comment type="caution">
    <text evidence="2">The sequence shown here is derived from an EMBL/GenBank/DDBJ whole genome shotgun (WGS) entry which is preliminary data.</text>
</comment>
<dbReference type="RefSeq" id="WP_147023458.1">
    <property type="nucleotide sequence ID" value="NZ_BJYU01000411.1"/>
</dbReference>
<protein>
    <submittedName>
        <fullName evidence="2">Uncharacterized protein</fullName>
    </submittedName>
</protein>
<dbReference type="AlphaFoldDB" id="A0A512C527"/>
<gene>
    <name evidence="2" type="ORF">MAE02_69970</name>
</gene>
<dbReference type="Proteomes" id="UP000321085">
    <property type="component" value="Unassembled WGS sequence"/>
</dbReference>
<dbReference type="EMBL" id="BJYU01000411">
    <property type="protein sequence ID" value="GEO19301.1"/>
    <property type="molecule type" value="Genomic_DNA"/>
</dbReference>
<name>A0A512C527_9HYPH</name>
<evidence type="ECO:0000313" key="3">
    <source>
        <dbReference type="Proteomes" id="UP000321085"/>
    </source>
</evidence>
<sequence>MPTVRNKRGGTRSSLHFEPPTLDEAIFAAQGLADDVRGQMEIAAMLVGLPENEVRAAVLKAVRPARGPSRPSPSPCSASGPQVVVVERRAPRTIMR</sequence>